<evidence type="ECO:0000313" key="2">
    <source>
        <dbReference type="EMBL" id="ASN05363.1"/>
    </source>
</evidence>
<reference evidence="2 3" key="1">
    <citation type="journal article" date="2003" name="Int. J. Syst. Evol. Microbiol.">
        <title>Virgibacillus carmonensis sp. nov., Virgibacillus necropolis sp. nov. and Virgibacillus picturae sp. nov., three novel species isolated from deteriorated mural paintings, transfer of the species of the genus salibacillus to Virgibacillus, as Virgibacillus marismortui comb. nov. and Virgibacillus salexigens comb. nov., and emended description of the genus Virgibacillus.</title>
        <authorList>
            <person name="Heyrman J."/>
            <person name="Logan N.A."/>
            <person name="Busse H.J."/>
            <person name="Balcaen A."/>
            <person name="Lebbe L."/>
            <person name="Rodriguez-Diaz M."/>
            <person name="Swings J."/>
            <person name="De Vos P."/>
        </authorList>
    </citation>
    <scope>NUCLEOTIDE SEQUENCE [LARGE SCALE GENOMIC DNA]</scope>
    <source>
        <strain evidence="2 3">LMG 19488</strain>
    </source>
</reference>
<dbReference type="GO" id="GO:0043190">
    <property type="term" value="C:ATP-binding cassette (ABC) transporter complex"/>
    <property type="evidence" value="ECO:0007669"/>
    <property type="project" value="InterPro"/>
</dbReference>
<dbReference type="OrthoDB" id="9787902at2"/>
<dbReference type="Gene3D" id="3.40.190.100">
    <property type="entry name" value="Glycine betaine-binding periplasmic protein, domain 2"/>
    <property type="match status" value="1"/>
</dbReference>
<evidence type="ECO:0000313" key="3">
    <source>
        <dbReference type="Proteomes" id="UP000204391"/>
    </source>
</evidence>
<feature type="domain" description="ABC-type glycine betaine transport system substrate-binding" evidence="1">
    <location>
        <begin position="1"/>
        <end position="35"/>
    </location>
</feature>
<dbReference type="KEGG" id="vne:CFK40_10235"/>
<dbReference type="EMBL" id="CP022437">
    <property type="protein sequence ID" value="ASN05363.1"/>
    <property type="molecule type" value="Genomic_DNA"/>
</dbReference>
<keyword evidence="3" id="KW-1185">Reference proteome</keyword>
<evidence type="ECO:0000259" key="1">
    <source>
        <dbReference type="Pfam" id="PF04069"/>
    </source>
</evidence>
<dbReference type="AlphaFoldDB" id="A0A221MCJ1"/>
<accession>A0A221MCJ1</accession>
<dbReference type="SUPFAM" id="SSF53850">
    <property type="entry name" value="Periplasmic binding protein-like II"/>
    <property type="match status" value="1"/>
</dbReference>
<sequence length="47" mass="5602">MLSALEEAFNNKEPIMITAWSPHFMFAKWDLKYLKVSLERSNMLQQL</sequence>
<protein>
    <recommendedName>
        <fullName evidence="1">ABC-type glycine betaine transport system substrate-binding domain-containing protein</fullName>
    </recommendedName>
</protein>
<dbReference type="Pfam" id="PF04069">
    <property type="entry name" value="OpuAC"/>
    <property type="match status" value="1"/>
</dbReference>
<organism evidence="2 3">
    <name type="scientific">Virgibacillus necropolis</name>
    <dbReference type="NCBI Taxonomy" id="163877"/>
    <lineage>
        <taxon>Bacteria</taxon>
        <taxon>Bacillati</taxon>
        <taxon>Bacillota</taxon>
        <taxon>Bacilli</taxon>
        <taxon>Bacillales</taxon>
        <taxon>Bacillaceae</taxon>
        <taxon>Virgibacillus</taxon>
    </lineage>
</organism>
<gene>
    <name evidence="2" type="ORF">CFK40_10235</name>
</gene>
<name>A0A221MCJ1_9BACI</name>
<dbReference type="InterPro" id="IPR007210">
    <property type="entry name" value="ABC_Gly_betaine_transp_sub-bd"/>
</dbReference>
<proteinExistence type="predicted"/>
<dbReference type="GO" id="GO:0022857">
    <property type="term" value="F:transmembrane transporter activity"/>
    <property type="evidence" value="ECO:0007669"/>
    <property type="project" value="InterPro"/>
</dbReference>
<dbReference type="Proteomes" id="UP000204391">
    <property type="component" value="Chromosome"/>
</dbReference>